<keyword evidence="3" id="KW-1185">Reference proteome</keyword>
<dbReference type="EMBL" id="ML991788">
    <property type="protein sequence ID" value="KAF2235911.1"/>
    <property type="molecule type" value="Genomic_DNA"/>
</dbReference>
<feature type="chain" id="PRO_5025374940" evidence="1">
    <location>
        <begin position="20"/>
        <end position="97"/>
    </location>
</feature>
<dbReference type="Proteomes" id="UP000800092">
    <property type="component" value="Unassembled WGS sequence"/>
</dbReference>
<feature type="signal peptide" evidence="1">
    <location>
        <begin position="1"/>
        <end position="19"/>
    </location>
</feature>
<proteinExistence type="predicted"/>
<protein>
    <submittedName>
        <fullName evidence="2">Uncharacterized protein</fullName>
    </submittedName>
</protein>
<organism evidence="2 3">
    <name type="scientific">Viridothelium virens</name>
    <name type="common">Speckled blister lichen</name>
    <name type="synonym">Trypethelium virens</name>
    <dbReference type="NCBI Taxonomy" id="1048519"/>
    <lineage>
        <taxon>Eukaryota</taxon>
        <taxon>Fungi</taxon>
        <taxon>Dikarya</taxon>
        <taxon>Ascomycota</taxon>
        <taxon>Pezizomycotina</taxon>
        <taxon>Dothideomycetes</taxon>
        <taxon>Dothideomycetes incertae sedis</taxon>
        <taxon>Trypetheliales</taxon>
        <taxon>Trypetheliaceae</taxon>
        <taxon>Viridothelium</taxon>
    </lineage>
</organism>
<dbReference type="AlphaFoldDB" id="A0A6A6HDF8"/>
<accession>A0A6A6HDF8</accession>
<reference evidence="2" key="1">
    <citation type="journal article" date="2020" name="Stud. Mycol.">
        <title>101 Dothideomycetes genomes: a test case for predicting lifestyles and emergence of pathogens.</title>
        <authorList>
            <person name="Haridas S."/>
            <person name="Albert R."/>
            <person name="Binder M."/>
            <person name="Bloem J."/>
            <person name="Labutti K."/>
            <person name="Salamov A."/>
            <person name="Andreopoulos B."/>
            <person name="Baker S."/>
            <person name="Barry K."/>
            <person name="Bills G."/>
            <person name="Bluhm B."/>
            <person name="Cannon C."/>
            <person name="Castanera R."/>
            <person name="Culley D."/>
            <person name="Daum C."/>
            <person name="Ezra D."/>
            <person name="Gonzalez J."/>
            <person name="Henrissat B."/>
            <person name="Kuo A."/>
            <person name="Liang C."/>
            <person name="Lipzen A."/>
            <person name="Lutzoni F."/>
            <person name="Magnuson J."/>
            <person name="Mondo S."/>
            <person name="Nolan M."/>
            <person name="Ohm R."/>
            <person name="Pangilinan J."/>
            <person name="Park H.-J."/>
            <person name="Ramirez L."/>
            <person name="Alfaro M."/>
            <person name="Sun H."/>
            <person name="Tritt A."/>
            <person name="Yoshinaga Y."/>
            <person name="Zwiers L.-H."/>
            <person name="Turgeon B."/>
            <person name="Goodwin S."/>
            <person name="Spatafora J."/>
            <person name="Crous P."/>
            <person name="Grigoriev I."/>
        </authorList>
    </citation>
    <scope>NUCLEOTIDE SEQUENCE</scope>
    <source>
        <strain evidence="2">Tuck. ex Michener</strain>
    </source>
</reference>
<sequence>MFPVHILLVVSLLIWSSSASSLYRRQNGAEVADPIDTEPSACQFHINSTSPAVDKTPNEEELGPLDEDESYYLFTLFEDLGLVDNIFTANGSTTRQK</sequence>
<evidence type="ECO:0000256" key="1">
    <source>
        <dbReference type="SAM" id="SignalP"/>
    </source>
</evidence>
<name>A0A6A6HDF8_VIRVR</name>
<evidence type="ECO:0000313" key="2">
    <source>
        <dbReference type="EMBL" id="KAF2235911.1"/>
    </source>
</evidence>
<gene>
    <name evidence="2" type="ORF">EV356DRAFT_89520</name>
</gene>
<keyword evidence="1" id="KW-0732">Signal</keyword>
<evidence type="ECO:0000313" key="3">
    <source>
        <dbReference type="Proteomes" id="UP000800092"/>
    </source>
</evidence>